<dbReference type="Pfam" id="PF02371">
    <property type="entry name" value="Transposase_20"/>
    <property type="match status" value="1"/>
</dbReference>
<dbReference type="GO" id="GO:0003677">
    <property type="term" value="F:DNA binding"/>
    <property type="evidence" value="ECO:0007669"/>
    <property type="project" value="InterPro"/>
</dbReference>
<dbReference type="PANTHER" id="PTHR33055:SF3">
    <property type="entry name" value="PUTATIVE TRANSPOSASE FOR IS117-RELATED"/>
    <property type="match status" value="1"/>
</dbReference>
<feature type="domain" description="Transposase IS116/IS110/IS902 C-terminal" evidence="1">
    <location>
        <begin position="107"/>
        <end position="149"/>
    </location>
</feature>
<evidence type="ECO:0000259" key="1">
    <source>
        <dbReference type="Pfam" id="PF02371"/>
    </source>
</evidence>
<dbReference type="InterPro" id="IPR003346">
    <property type="entry name" value="Transposase_20"/>
</dbReference>
<organism evidence="2 3">
    <name type="scientific">Vibrio celticus</name>
    <dbReference type="NCBI Taxonomy" id="446372"/>
    <lineage>
        <taxon>Bacteria</taxon>
        <taxon>Pseudomonadati</taxon>
        <taxon>Pseudomonadota</taxon>
        <taxon>Gammaproteobacteria</taxon>
        <taxon>Vibrionales</taxon>
        <taxon>Vibrionaceae</taxon>
        <taxon>Vibrio</taxon>
    </lineage>
</organism>
<gene>
    <name evidence="2" type="ORF">VCE7224_03927</name>
</gene>
<dbReference type="InterPro" id="IPR047650">
    <property type="entry name" value="Transpos_IS110"/>
</dbReference>
<keyword evidence="3" id="KW-1185">Reference proteome</keyword>
<dbReference type="GO" id="GO:0006313">
    <property type="term" value="P:DNA transposition"/>
    <property type="evidence" value="ECO:0007669"/>
    <property type="project" value="InterPro"/>
</dbReference>
<proteinExistence type="predicted"/>
<sequence length="167" mass="19093">MRFVSAKSEQAQISTVIWRIRTGYIRERTSCMNRIGSILLEFGISFPRDHANMKKLFQWLEDKDAVIPPLLILELRDQLDYYNQSNEKITAQDQKLIELNKENELYALLQTIPVVGPMTASCCLSSVGDPKDFANGRKFAACIGLVPFQCIRHMNPRGDLSVFEVPR</sequence>
<dbReference type="AlphaFoldDB" id="A0A1C3JIV6"/>
<accession>A0A1C3JIV6</accession>
<evidence type="ECO:0000313" key="3">
    <source>
        <dbReference type="Proteomes" id="UP000092819"/>
    </source>
</evidence>
<reference evidence="3" key="1">
    <citation type="submission" date="2016-06" db="EMBL/GenBank/DDBJ databases">
        <authorList>
            <person name="Rodrigo-Torres L."/>
            <person name="Arahal D.R."/>
        </authorList>
    </citation>
    <scope>NUCLEOTIDE SEQUENCE [LARGE SCALE GENOMIC DNA]</scope>
    <source>
        <strain evidence="3">CECT 7224</strain>
    </source>
</reference>
<evidence type="ECO:0000313" key="2">
    <source>
        <dbReference type="EMBL" id="SBT15140.1"/>
    </source>
</evidence>
<dbReference type="Proteomes" id="UP000092819">
    <property type="component" value="Unassembled WGS sequence"/>
</dbReference>
<dbReference type="GO" id="GO:0004803">
    <property type="term" value="F:transposase activity"/>
    <property type="evidence" value="ECO:0007669"/>
    <property type="project" value="InterPro"/>
</dbReference>
<dbReference type="EMBL" id="FLQZ01000108">
    <property type="protein sequence ID" value="SBT15140.1"/>
    <property type="molecule type" value="Genomic_DNA"/>
</dbReference>
<dbReference type="PANTHER" id="PTHR33055">
    <property type="entry name" value="TRANSPOSASE FOR INSERTION SEQUENCE ELEMENT IS1111A"/>
    <property type="match status" value="1"/>
</dbReference>
<protein>
    <submittedName>
        <fullName evidence="2">Transposase IS116/IS110/IS902 family protein</fullName>
    </submittedName>
</protein>
<name>A0A1C3JIV6_9VIBR</name>